<proteinExistence type="inferred from homology"/>
<dbReference type="RefSeq" id="WP_162124315.1">
    <property type="nucleotide sequence ID" value="NZ_PDWK01000026.1"/>
</dbReference>
<evidence type="ECO:0000313" key="6">
    <source>
        <dbReference type="Proteomes" id="UP000717981"/>
    </source>
</evidence>
<keyword evidence="6" id="KW-1185">Reference proteome</keyword>
<dbReference type="InterPro" id="IPR029099">
    <property type="entry name" value="Pribosyltran_N"/>
</dbReference>
<dbReference type="InterPro" id="IPR029057">
    <property type="entry name" value="PRTase-like"/>
</dbReference>
<evidence type="ECO:0000256" key="2">
    <source>
        <dbReference type="RuleBase" id="RU004324"/>
    </source>
</evidence>
<dbReference type="InterPro" id="IPR005946">
    <property type="entry name" value="Rib-P_diPkinase"/>
</dbReference>
<dbReference type="Pfam" id="PF00156">
    <property type="entry name" value="Pribosyltran"/>
    <property type="match status" value="1"/>
</dbReference>
<dbReference type="EMBL" id="PDWK01000026">
    <property type="protein sequence ID" value="KAF1689174.1"/>
    <property type="molecule type" value="Genomic_DNA"/>
</dbReference>
<dbReference type="GO" id="GO:0002189">
    <property type="term" value="C:ribose phosphate diphosphokinase complex"/>
    <property type="evidence" value="ECO:0007669"/>
    <property type="project" value="TreeGrafter"/>
</dbReference>
<dbReference type="GO" id="GO:0006164">
    <property type="term" value="P:purine nucleotide biosynthetic process"/>
    <property type="evidence" value="ECO:0007669"/>
    <property type="project" value="TreeGrafter"/>
</dbReference>
<dbReference type="GO" id="GO:0005737">
    <property type="term" value="C:cytoplasm"/>
    <property type="evidence" value="ECO:0007669"/>
    <property type="project" value="TreeGrafter"/>
</dbReference>
<reference evidence="5" key="1">
    <citation type="submission" date="2017-10" db="EMBL/GenBank/DDBJ databases">
        <title>Whole genome sequencing of members of genus Pseudoxanthomonas.</title>
        <authorList>
            <person name="Kumar S."/>
            <person name="Bansal K."/>
            <person name="Kaur A."/>
            <person name="Patil P."/>
            <person name="Sharma S."/>
            <person name="Patil P.B."/>
        </authorList>
    </citation>
    <scope>NUCLEOTIDE SEQUENCE</scope>
    <source>
        <strain evidence="5">DSM 22914</strain>
    </source>
</reference>
<feature type="domain" description="Phosphoribosyltransferase" evidence="3">
    <location>
        <begin position="135"/>
        <end position="249"/>
    </location>
</feature>
<comment type="caution">
    <text evidence="5">The sequence shown here is derived from an EMBL/GenBank/DDBJ whole genome shotgun (WGS) entry which is preliminary data.</text>
</comment>
<evidence type="ECO:0000259" key="3">
    <source>
        <dbReference type="Pfam" id="PF00156"/>
    </source>
</evidence>
<dbReference type="CDD" id="cd06223">
    <property type="entry name" value="PRTases_typeI"/>
    <property type="match status" value="1"/>
</dbReference>
<accession>A0A921P0X5</accession>
<dbReference type="EC" id="2.7.6.1" evidence="5"/>
<evidence type="ECO:0000259" key="4">
    <source>
        <dbReference type="Pfam" id="PF13793"/>
    </source>
</evidence>
<feature type="domain" description="Ribose-phosphate pyrophosphokinase N-terminal" evidence="4">
    <location>
        <begin position="5"/>
        <end position="116"/>
    </location>
</feature>
<dbReference type="PANTHER" id="PTHR10210:SF41">
    <property type="entry name" value="RIBOSE-PHOSPHATE PYROPHOSPHOKINASE 1, CHLOROPLASTIC"/>
    <property type="match status" value="1"/>
</dbReference>
<dbReference type="SUPFAM" id="SSF53271">
    <property type="entry name" value="PRTase-like"/>
    <property type="match status" value="2"/>
</dbReference>
<comment type="similarity">
    <text evidence="2">Belongs to the ribose-phosphate pyrophosphokinase family.</text>
</comment>
<dbReference type="Gene3D" id="3.40.50.2020">
    <property type="match status" value="2"/>
</dbReference>
<dbReference type="NCBIfam" id="TIGR01251">
    <property type="entry name" value="ribP_PPkin"/>
    <property type="match status" value="1"/>
</dbReference>
<dbReference type="GO" id="GO:0006015">
    <property type="term" value="P:5-phosphoribose 1-diphosphate biosynthetic process"/>
    <property type="evidence" value="ECO:0007669"/>
    <property type="project" value="TreeGrafter"/>
</dbReference>
<name>A0A921P0X5_9GAMM</name>
<dbReference type="PANTHER" id="PTHR10210">
    <property type="entry name" value="RIBOSE-PHOSPHATE DIPHOSPHOKINASE FAMILY MEMBER"/>
    <property type="match status" value="1"/>
</dbReference>
<dbReference type="Proteomes" id="UP000717981">
    <property type="component" value="Unassembled WGS sequence"/>
</dbReference>
<evidence type="ECO:0000256" key="1">
    <source>
        <dbReference type="ARBA" id="ARBA00022727"/>
    </source>
</evidence>
<gene>
    <name evidence="5" type="ORF">CR938_06975</name>
</gene>
<keyword evidence="5" id="KW-0808">Transferase</keyword>
<dbReference type="Pfam" id="PF13793">
    <property type="entry name" value="Pribosyltran_N"/>
    <property type="match status" value="1"/>
</dbReference>
<dbReference type="GO" id="GO:0000287">
    <property type="term" value="F:magnesium ion binding"/>
    <property type="evidence" value="ECO:0007669"/>
    <property type="project" value="InterPro"/>
</dbReference>
<dbReference type="OrthoDB" id="324294at2"/>
<dbReference type="AlphaFoldDB" id="A0A921P0X5"/>
<sequence length="299" mass="31773">MQRLILALPGNEPFADRLAAACGGARGRIQTRRFPDGESYVRLLDEVAGRTVDLVCTLAHPDGQLAMLLFAADCARELGAAQVNLVAPYLAYMRQDARFHPGEAVSSRTFARVLSAHFDALVTVDPHLHRHPALDAVYTIPATALHAAPLLADWIAGNVARPLIVGPDEESGQWAGAVAARIGAPCVVLRKTRHGDREVDIAPADLGRYRGHTPVLVDDIASSGHTLLAAGRLLREQGLERPECVVVHALADADAHAALCRVFTRFTSTDSVPHPSNRIGLAPLVARALAGAGHGPATE</sequence>
<organism evidence="5 6">
    <name type="scientific">Pseudoxanthomonas taiwanensis</name>
    <dbReference type="NCBI Taxonomy" id="176598"/>
    <lineage>
        <taxon>Bacteria</taxon>
        <taxon>Pseudomonadati</taxon>
        <taxon>Pseudomonadota</taxon>
        <taxon>Gammaproteobacteria</taxon>
        <taxon>Lysobacterales</taxon>
        <taxon>Lysobacteraceae</taxon>
        <taxon>Pseudoxanthomonas</taxon>
    </lineage>
</organism>
<dbReference type="NCBIfam" id="NF005537">
    <property type="entry name" value="PRK07199.1"/>
    <property type="match status" value="1"/>
</dbReference>
<dbReference type="GO" id="GO:0004749">
    <property type="term" value="F:ribose phosphate diphosphokinase activity"/>
    <property type="evidence" value="ECO:0007669"/>
    <property type="project" value="UniProtKB-EC"/>
</dbReference>
<evidence type="ECO:0000313" key="5">
    <source>
        <dbReference type="EMBL" id="KAF1689174.1"/>
    </source>
</evidence>
<protein>
    <submittedName>
        <fullName evidence="5">Phosphoribosylpyrophosphate synthetase</fullName>
        <ecNumber evidence="5">2.7.6.1</ecNumber>
    </submittedName>
</protein>
<dbReference type="SMART" id="SM01400">
    <property type="entry name" value="Pribosyltran_N"/>
    <property type="match status" value="1"/>
</dbReference>
<dbReference type="InterPro" id="IPR000836">
    <property type="entry name" value="PRTase_dom"/>
</dbReference>
<keyword evidence="1 2" id="KW-0545">Nucleotide biosynthesis</keyword>